<organism evidence="3 4">
    <name type="scientific">Colletotrichum liriopes</name>
    <dbReference type="NCBI Taxonomy" id="708192"/>
    <lineage>
        <taxon>Eukaryota</taxon>
        <taxon>Fungi</taxon>
        <taxon>Dikarya</taxon>
        <taxon>Ascomycota</taxon>
        <taxon>Pezizomycotina</taxon>
        <taxon>Sordariomycetes</taxon>
        <taxon>Hypocreomycetidae</taxon>
        <taxon>Glomerellales</taxon>
        <taxon>Glomerellaceae</taxon>
        <taxon>Colletotrichum</taxon>
        <taxon>Colletotrichum spaethianum species complex</taxon>
    </lineage>
</organism>
<name>A0AA37H263_9PEZI</name>
<dbReference type="CDD" id="cd02982">
    <property type="entry name" value="PDI_b'_family"/>
    <property type="match status" value="1"/>
</dbReference>
<comment type="caution">
    <text evidence="3">The sequence shown here is derived from an EMBL/GenBank/DDBJ whole genome shotgun (WGS) entry which is preliminary data.</text>
</comment>
<reference evidence="3 4" key="1">
    <citation type="submission" date="2021-07" db="EMBL/GenBank/DDBJ databases">
        <title>Genome data of Colletotrichum spaethianum.</title>
        <authorList>
            <person name="Utami Y.D."/>
            <person name="Hiruma K."/>
        </authorList>
    </citation>
    <scope>NUCLEOTIDE SEQUENCE [LARGE SCALE GENOMIC DNA]</scope>
    <source>
        <strain evidence="3 4">MAFF 242679</strain>
    </source>
</reference>
<dbReference type="Gene3D" id="3.40.30.10">
    <property type="entry name" value="Glutaredoxin"/>
    <property type="match status" value="2"/>
</dbReference>
<dbReference type="AlphaFoldDB" id="A0AA37H263"/>
<protein>
    <submittedName>
        <fullName evidence="3">Protein disulfide-isomerase</fullName>
    </submittedName>
</protein>
<accession>A0AA37H263</accession>
<sequence length="375" mass="41644">MNLSTLVRLGFWVPLLAGVASQEQAPLGAGKNTVPGTGELRLIACVKPSEIKSKLLEAEWKTAQSSTKFPMSWVDSLTEELCIGRPADAYPSVRLLRGEDPLVEYLGPHTSDEILRFINRVERSFQVPVTVSAEVVDSFKGVDDFVCIGYLSAETAARQAFETVAKKFWTEFTFGIVDSPGITEGKVVCHKRDDESVHTRSSYDGLEAWVVETSRPIIAELSHRNHQRFLDVSTEWTYLDVQRGWPMVYIFSPSPQARAAIRSDLHAFAKKQYSFLTAVTVDPAYFPDLPAKLGLNPSEDGYPAGAVHQLSNGRVFPYPEGKAFTPRELQGWGMDVWQGRIKPWTPPGQESPEDVGAGTCASWGRTISRSRTFQD</sequence>
<dbReference type="Proteomes" id="UP001055172">
    <property type="component" value="Unassembled WGS sequence"/>
</dbReference>
<dbReference type="EMBL" id="BPPX01000050">
    <property type="protein sequence ID" value="GJC90218.1"/>
    <property type="molecule type" value="Genomic_DNA"/>
</dbReference>
<feature type="compositionally biased region" description="Polar residues" evidence="1">
    <location>
        <begin position="365"/>
        <end position="375"/>
    </location>
</feature>
<evidence type="ECO:0000313" key="3">
    <source>
        <dbReference type="EMBL" id="GJC90218.1"/>
    </source>
</evidence>
<dbReference type="SUPFAM" id="SSF52833">
    <property type="entry name" value="Thioredoxin-like"/>
    <property type="match status" value="1"/>
</dbReference>
<feature type="chain" id="PRO_5041377631" evidence="2">
    <location>
        <begin position="22"/>
        <end position="375"/>
    </location>
</feature>
<dbReference type="InterPro" id="IPR036249">
    <property type="entry name" value="Thioredoxin-like_sf"/>
</dbReference>
<gene>
    <name evidence="3" type="ORF">ColLi_13056</name>
</gene>
<keyword evidence="4" id="KW-1185">Reference proteome</keyword>
<dbReference type="Pfam" id="PF13848">
    <property type="entry name" value="Thioredoxin_6"/>
    <property type="match status" value="1"/>
</dbReference>
<feature type="region of interest" description="Disordered" evidence="1">
    <location>
        <begin position="344"/>
        <end position="375"/>
    </location>
</feature>
<evidence type="ECO:0000313" key="4">
    <source>
        <dbReference type="Proteomes" id="UP001055172"/>
    </source>
</evidence>
<keyword evidence="2" id="KW-0732">Signal</keyword>
<evidence type="ECO:0000256" key="1">
    <source>
        <dbReference type="SAM" id="MobiDB-lite"/>
    </source>
</evidence>
<feature type="signal peptide" evidence="2">
    <location>
        <begin position="1"/>
        <end position="21"/>
    </location>
</feature>
<dbReference type="CDD" id="cd02981">
    <property type="entry name" value="PDI_b_family"/>
    <property type="match status" value="1"/>
</dbReference>
<evidence type="ECO:0000256" key="2">
    <source>
        <dbReference type="SAM" id="SignalP"/>
    </source>
</evidence>
<proteinExistence type="predicted"/>